<feature type="coiled-coil region" evidence="1">
    <location>
        <begin position="122"/>
        <end position="149"/>
    </location>
</feature>
<evidence type="ECO:0000313" key="3">
    <source>
        <dbReference type="Proteomes" id="UP000640583"/>
    </source>
</evidence>
<keyword evidence="1" id="KW-0175">Coiled coil</keyword>
<evidence type="ECO:0000256" key="1">
    <source>
        <dbReference type="SAM" id="Coils"/>
    </source>
</evidence>
<keyword evidence="3" id="KW-1185">Reference proteome</keyword>
<evidence type="ECO:0000313" key="2">
    <source>
        <dbReference type="EMBL" id="MBI1492596.1"/>
    </source>
</evidence>
<dbReference type="Proteomes" id="UP000640583">
    <property type="component" value="Unassembled WGS sequence"/>
</dbReference>
<organism evidence="2 3">
    <name type="scientific">Halocynthiibacter styelae</name>
    <dbReference type="NCBI Taxonomy" id="2761955"/>
    <lineage>
        <taxon>Bacteria</taxon>
        <taxon>Pseudomonadati</taxon>
        <taxon>Pseudomonadota</taxon>
        <taxon>Alphaproteobacteria</taxon>
        <taxon>Rhodobacterales</taxon>
        <taxon>Paracoccaceae</taxon>
        <taxon>Halocynthiibacter</taxon>
    </lineage>
</organism>
<sequence>MDWELQRRVAMIPDEDWEKGPEHIARVIEEIRRDFDGTTAPEQERFEELEPSSLERILRAPTLSAGQIEAAAQGIRDAECRYLNDTGANQLPDPFQALPEIAGSMVRVSRQIRQHASDPTVENSLRQEIGRLNARVIELEQEVNALRKAPAPVFLPALKEQIGKSLGDWKMYGAMCGALWLISGDDLGMQQRLENLGAARTAIFGTEATTSDVLPDETPEVIEI</sequence>
<gene>
    <name evidence="2" type="ORF">H1D41_02990</name>
</gene>
<dbReference type="EMBL" id="JADCKQ010000002">
    <property type="protein sequence ID" value="MBI1492596.1"/>
    <property type="molecule type" value="Genomic_DNA"/>
</dbReference>
<proteinExistence type="predicted"/>
<reference evidence="2" key="1">
    <citation type="submission" date="2020-10" db="EMBL/GenBank/DDBJ databases">
        <title>Paenihalocynthiibacter styelae gen. nov., sp. nov., isolated from stalked sea squirt Styela clava.</title>
        <authorList>
            <person name="Kim Y.-O."/>
            <person name="Yoon J.-H."/>
        </authorList>
    </citation>
    <scope>NUCLEOTIDE SEQUENCE</scope>
    <source>
        <strain evidence="2">MYP1-1</strain>
    </source>
</reference>
<dbReference type="RefSeq" id="WP_228847516.1">
    <property type="nucleotide sequence ID" value="NZ_JADCKQ010000002.1"/>
</dbReference>
<comment type="caution">
    <text evidence="2">The sequence shown here is derived from an EMBL/GenBank/DDBJ whole genome shotgun (WGS) entry which is preliminary data.</text>
</comment>
<dbReference type="AlphaFoldDB" id="A0A8J7LNT3"/>
<protein>
    <submittedName>
        <fullName evidence="2">Uncharacterized protein</fullName>
    </submittedName>
</protein>
<accession>A0A8J7LNT3</accession>
<name>A0A8J7LNT3_9RHOB</name>